<protein>
    <submittedName>
        <fullName evidence="6">DNA-binding transcriptional regulator LsrR (DeoR family)</fullName>
    </submittedName>
</protein>
<name>A0A366IAL4_9FIRM</name>
<dbReference type="Pfam" id="PF04198">
    <property type="entry name" value="Sugar-bind"/>
    <property type="match status" value="1"/>
</dbReference>
<evidence type="ECO:0000256" key="2">
    <source>
        <dbReference type="ARBA" id="ARBA00023015"/>
    </source>
</evidence>
<dbReference type="Proteomes" id="UP000253490">
    <property type="component" value="Unassembled WGS sequence"/>
</dbReference>
<evidence type="ECO:0000256" key="4">
    <source>
        <dbReference type="ARBA" id="ARBA00023163"/>
    </source>
</evidence>
<keyword evidence="3 6" id="KW-0238">DNA-binding</keyword>
<reference evidence="6 7" key="1">
    <citation type="submission" date="2018-06" db="EMBL/GenBank/DDBJ databases">
        <title>Genomic Encyclopedia of Type Strains, Phase IV (KMG-IV): sequencing the most valuable type-strain genomes for metagenomic binning, comparative biology and taxonomic classification.</title>
        <authorList>
            <person name="Goeker M."/>
        </authorList>
    </citation>
    <scope>NUCLEOTIDE SEQUENCE [LARGE SCALE GENOMIC DNA]</scope>
    <source>
        <strain evidence="6 7">DSM 22112</strain>
    </source>
</reference>
<dbReference type="EMBL" id="QNRX01000007">
    <property type="protein sequence ID" value="RBP65389.1"/>
    <property type="molecule type" value="Genomic_DNA"/>
</dbReference>
<dbReference type="GO" id="GO:0030246">
    <property type="term" value="F:carbohydrate binding"/>
    <property type="evidence" value="ECO:0007669"/>
    <property type="project" value="InterPro"/>
</dbReference>
<dbReference type="SUPFAM" id="SSF46785">
    <property type="entry name" value="Winged helix' DNA-binding domain"/>
    <property type="match status" value="1"/>
</dbReference>
<dbReference type="InterPro" id="IPR036390">
    <property type="entry name" value="WH_DNA-bd_sf"/>
</dbReference>
<dbReference type="Gene3D" id="1.10.10.60">
    <property type="entry name" value="Homeodomain-like"/>
    <property type="match status" value="1"/>
</dbReference>
<sequence length="316" mass="34678">MSSNKDVRLIVRCAKMYHEENMKQDEIGQKLGISKATVSRLLKIAVEMGIVQITVRDQYSKKLINIEKDLEDEYDLLEVIICDSNSESEMEIKKSIAREAAKYLQRVLTPNSIIGVSNGTTLAAIPNYVEINRNNNLTFVPMAGGNGQINAEIHSNNVALHMAKAFKGNYKILYAPAMVEKAESRNTFIEDPGIKSVLSLTKKLDVAIFGVGSSNSKSTVSITAEYLSENEMVDMESLGAVADICNIFIDESGSGDVFESNKRVIGIELEDLRNTPLKVVVAGYEGKVKAIKSVLKARLADVLVTDIETAKLLIEG</sequence>
<evidence type="ECO:0000259" key="5">
    <source>
        <dbReference type="Pfam" id="PF04198"/>
    </source>
</evidence>
<dbReference type="InterPro" id="IPR051054">
    <property type="entry name" value="SorC_transcr_regulators"/>
</dbReference>
<dbReference type="SUPFAM" id="SSF100950">
    <property type="entry name" value="NagB/RpiA/CoA transferase-like"/>
    <property type="match status" value="1"/>
</dbReference>
<keyword evidence="4" id="KW-0804">Transcription</keyword>
<accession>A0A366IAL4</accession>
<evidence type="ECO:0000256" key="1">
    <source>
        <dbReference type="ARBA" id="ARBA00010466"/>
    </source>
</evidence>
<evidence type="ECO:0000313" key="6">
    <source>
        <dbReference type="EMBL" id="RBP65389.1"/>
    </source>
</evidence>
<gene>
    <name evidence="6" type="ORF">DES36_107129</name>
</gene>
<proteinExistence type="inferred from homology"/>
<keyword evidence="2" id="KW-0805">Transcription regulation</keyword>
<keyword evidence="7" id="KW-1185">Reference proteome</keyword>
<dbReference type="AlphaFoldDB" id="A0A366IAL4"/>
<comment type="caution">
    <text evidence="6">The sequence shown here is derived from an EMBL/GenBank/DDBJ whole genome shotgun (WGS) entry which is preliminary data.</text>
</comment>
<comment type="similarity">
    <text evidence="1">Belongs to the SorC transcriptional regulatory family.</text>
</comment>
<dbReference type="InterPro" id="IPR007324">
    <property type="entry name" value="Sugar-bd_dom_put"/>
</dbReference>
<dbReference type="PANTHER" id="PTHR34294:SF1">
    <property type="entry name" value="TRANSCRIPTIONAL REGULATOR LSRR"/>
    <property type="match status" value="1"/>
</dbReference>
<dbReference type="PANTHER" id="PTHR34294">
    <property type="entry name" value="TRANSCRIPTIONAL REGULATOR-RELATED"/>
    <property type="match status" value="1"/>
</dbReference>
<evidence type="ECO:0000256" key="3">
    <source>
        <dbReference type="ARBA" id="ARBA00023125"/>
    </source>
</evidence>
<organism evidence="6 7">
    <name type="scientific">Alkalibaculum bacchi</name>
    <dbReference type="NCBI Taxonomy" id="645887"/>
    <lineage>
        <taxon>Bacteria</taxon>
        <taxon>Bacillati</taxon>
        <taxon>Bacillota</taxon>
        <taxon>Clostridia</taxon>
        <taxon>Eubacteriales</taxon>
        <taxon>Eubacteriaceae</taxon>
        <taxon>Alkalibaculum</taxon>
    </lineage>
</organism>
<evidence type="ECO:0000313" key="7">
    <source>
        <dbReference type="Proteomes" id="UP000253490"/>
    </source>
</evidence>
<dbReference type="InterPro" id="IPR037171">
    <property type="entry name" value="NagB/RpiA_transferase-like"/>
</dbReference>
<dbReference type="RefSeq" id="WP_170128220.1">
    <property type="nucleotide sequence ID" value="NZ_QNRX01000007.1"/>
</dbReference>
<dbReference type="GO" id="GO:0003677">
    <property type="term" value="F:DNA binding"/>
    <property type="evidence" value="ECO:0007669"/>
    <property type="project" value="UniProtKB-KW"/>
</dbReference>
<feature type="domain" description="Sugar-binding" evidence="5">
    <location>
        <begin position="62"/>
        <end position="314"/>
    </location>
</feature>
<dbReference type="Gene3D" id="3.40.50.1360">
    <property type="match status" value="1"/>
</dbReference>